<keyword evidence="1" id="KW-0732">Signal</keyword>
<evidence type="ECO:0000256" key="1">
    <source>
        <dbReference type="SAM" id="SignalP"/>
    </source>
</evidence>
<feature type="chain" id="PRO_5025619385" description="Secreted protein" evidence="1">
    <location>
        <begin position="21"/>
        <end position="258"/>
    </location>
</feature>
<gene>
    <name evidence="2" type="ORF">Tci_847843</name>
</gene>
<dbReference type="AlphaFoldDB" id="A0A699QSK7"/>
<dbReference type="EMBL" id="BKCJ011053757">
    <property type="protein sequence ID" value="GFC75873.1"/>
    <property type="molecule type" value="Genomic_DNA"/>
</dbReference>
<comment type="caution">
    <text evidence="2">The sequence shown here is derived from an EMBL/GenBank/DDBJ whole genome shotgun (WGS) entry which is preliminary data.</text>
</comment>
<accession>A0A699QSK7</accession>
<protein>
    <recommendedName>
        <fullName evidence="3">Secreted protein</fullName>
    </recommendedName>
</protein>
<evidence type="ECO:0008006" key="3">
    <source>
        <dbReference type="Google" id="ProtNLM"/>
    </source>
</evidence>
<name>A0A699QSK7_TANCI</name>
<organism evidence="2">
    <name type="scientific">Tanacetum cinerariifolium</name>
    <name type="common">Dalmatian daisy</name>
    <name type="synonym">Chrysanthemum cinerariifolium</name>
    <dbReference type="NCBI Taxonomy" id="118510"/>
    <lineage>
        <taxon>Eukaryota</taxon>
        <taxon>Viridiplantae</taxon>
        <taxon>Streptophyta</taxon>
        <taxon>Embryophyta</taxon>
        <taxon>Tracheophyta</taxon>
        <taxon>Spermatophyta</taxon>
        <taxon>Magnoliopsida</taxon>
        <taxon>eudicotyledons</taxon>
        <taxon>Gunneridae</taxon>
        <taxon>Pentapetalae</taxon>
        <taxon>asterids</taxon>
        <taxon>campanulids</taxon>
        <taxon>Asterales</taxon>
        <taxon>Asteraceae</taxon>
        <taxon>Asteroideae</taxon>
        <taxon>Anthemideae</taxon>
        <taxon>Anthemidinae</taxon>
        <taxon>Tanacetum</taxon>
    </lineage>
</organism>
<evidence type="ECO:0000313" key="2">
    <source>
        <dbReference type="EMBL" id="GFC75873.1"/>
    </source>
</evidence>
<reference evidence="2" key="1">
    <citation type="journal article" date="2019" name="Sci. Rep.">
        <title>Draft genome of Tanacetum cinerariifolium, the natural source of mosquito coil.</title>
        <authorList>
            <person name="Yamashiro T."/>
            <person name="Shiraishi A."/>
            <person name="Satake H."/>
            <person name="Nakayama K."/>
        </authorList>
    </citation>
    <scope>NUCLEOTIDE SEQUENCE</scope>
</reference>
<sequence length="258" mass="28610">MRSMSLFMFVFLLTSGRSTCACSAAMRPTKKHPRVLFLSLQSAGRRHGGGPCRMQLLIAFDQPQVPVEPFELQAGRGQAVETHTAVHRTDRGVHALVTEHATEVDLVREVDQQPQLQNGQLPPRRVVVEFDADQRLDVGVIVQLAVFQALGQRAQADFTQAVQVQDVSAELQGLVGVVPDQVVNRIDFRVIRHQDAAGLGTDVLINRHVHFFAHAFEDTEQRGRFLGIGVFAVTGEVPLDEFEIRLCTEETPRHHTAG</sequence>
<feature type="signal peptide" evidence="1">
    <location>
        <begin position="1"/>
        <end position="20"/>
    </location>
</feature>
<feature type="non-terminal residue" evidence="2">
    <location>
        <position position="258"/>
    </location>
</feature>
<proteinExistence type="predicted"/>